<dbReference type="Proteomes" id="UP000695562">
    <property type="component" value="Unassembled WGS sequence"/>
</dbReference>
<comment type="caution">
    <text evidence="1">The sequence shown here is derived from an EMBL/GenBank/DDBJ whole genome shotgun (WGS) entry which is preliminary data.</text>
</comment>
<organism evidence="1 2">
    <name type="scientific">Polysphondylium violaceum</name>
    <dbReference type="NCBI Taxonomy" id="133409"/>
    <lineage>
        <taxon>Eukaryota</taxon>
        <taxon>Amoebozoa</taxon>
        <taxon>Evosea</taxon>
        <taxon>Eumycetozoa</taxon>
        <taxon>Dictyostelia</taxon>
        <taxon>Dictyosteliales</taxon>
        <taxon>Dictyosteliaceae</taxon>
        <taxon>Polysphondylium</taxon>
    </lineage>
</organism>
<evidence type="ECO:0000313" key="1">
    <source>
        <dbReference type="EMBL" id="KAF2076548.1"/>
    </source>
</evidence>
<dbReference type="EMBL" id="AJWJ01000057">
    <property type="protein sequence ID" value="KAF2076548.1"/>
    <property type="molecule type" value="Genomic_DNA"/>
</dbReference>
<protein>
    <submittedName>
        <fullName evidence="1">Uncharacterized protein</fullName>
    </submittedName>
</protein>
<keyword evidence="2" id="KW-1185">Reference proteome</keyword>
<evidence type="ECO:0000313" key="2">
    <source>
        <dbReference type="Proteomes" id="UP000695562"/>
    </source>
</evidence>
<gene>
    <name evidence="1" type="ORF">CYY_002162</name>
</gene>
<name>A0A8J4PX91_9MYCE</name>
<reference evidence="1" key="1">
    <citation type="submission" date="2020-01" db="EMBL/GenBank/DDBJ databases">
        <title>Development of genomics and gene disruption for Polysphondylium violaceum indicates a role for the polyketide synthase stlB in stalk morphogenesis.</title>
        <authorList>
            <person name="Narita B."/>
            <person name="Kawabe Y."/>
            <person name="Kin K."/>
            <person name="Saito T."/>
            <person name="Gibbs R."/>
            <person name="Kuspa A."/>
            <person name="Muzny D."/>
            <person name="Queller D."/>
            <person name="Richards S."/>
            <person name="Strassman J."/>
            <person name="Sucgang R."/>
            <person name="Worley K."/>
            <person name="Schaap P."/>
        </authorList>
    </citation>
    <scope>NUCLEOTIDE SEQUENCE</scope>
    <source>
        <strain evidence="1">QSvi11</strain>
    </source>
</reference>
<sequence length="420" mass="49466">MSFYKPSHQDLKYYIEKRESEIYVRYGLRKDDLDNITKAFMSFEDFSKFIVTYYEFTKTEEAKKKGSSFFRQESAQKLFNKINGITTINQCWNFQKLSEADNNKKGQLEKKIQDAIKKKTLLELSDKNPEVKKYFEEVRKTLSNAIEKGKVFFAQANQVREKFNEIFTLLKIEKVEWESVSGRVSCITQKSECDVCSKGHRSSYKWRCRYFCLYQKPKEDIGKQLGLFSMLTILGLIYQNKSQDDLDVMSKKFKAESPQELFLEVQCKIGMYPEIYYFLFNLAKNYCLSKAKHKTLKNENLVEKLSKGKEYTPYSIRALIDSYLDEPNEANRKIFLDKLHLLNSPQLKNEVFKKDGAECYKMTSFSDGVYLTTTCIVKGTQIAHILVYKEDFINGNKQINKEEKTLSKEEIEKEFIDEKY</sequence>
<accession>A0A8J4PX91</accession>
<proteinExistence type="predicted"/>
<dbReference type="AlphaFoldDB" id="A0A8J4PX91"/>